<gene>
    <name evidence="3" type="ORF">VA596_24090</name>
</gene>
<proteinExistence type="predicted"/>
<organism evidence="3 4">
    <name type="scientific">Amycolatopsis heterodermiae</name>
    <dbReference type="NCBI Taxonomy" id="3110235"/>
    <lineage>
        <taxon>Bacteria</taxon>
        <taxon>Bacillati</taxon>
        <taxon>Actinomycetota</taxon>
        <taxon>Actinomycetes</taxon>
        <taxon>Pseudonocardiales</taxon>
        <taxon>Pseudonocardiaceae</taxon>
        <taxon>Amycolatopsis</taxon>
    </lineage>
</organism>
<keyword evidence="2" id="KW-1133">Transmembrane helix</keyword>
<dbReference type="EMBL" id="JAYFSI010000005">
    <property type="protein sequence ID" value="MEA5362638.1"/>
    <property type="molecule type" value="Genomic_DNA"/>
</dbReference>
<feature type="transmembrane region" description="Helical" evidence="2">
    <location>
        <begin position="162"/>
        <end position="181"/>
    </location>
</feature>
<dbReference type="Proteomes" id="UP001304298">
    <property type="component" value="Unassembled WGS sequence"/>
</dbReference>
<feature type="transmembrane region" description="Helical" evidence="2">
    <location>
        <begin position="81"/>
        <end position="99"/>
    </location>
</feature>
<feature type="transmembrane region" description="Helical" evidence="2">
    <location>
        <begin position="29"/>
        <end position="49"/>
    </location>
</feature>
<accession>A0ABU5R8U9</accession>
<evidence type="ECO:0000256" key="1">
    <source>
        <dbReference type="SAM" id="MobiDB-lite"/>
    </source>
</evidence>
<dbReference type="RefSeq" id="WP_323330249.1">
    <property type="nucleotide sequence ID" value="NZ_JAYFSI010000005.1"/>
</dbReference>
<reference evidence="3 4" key="1">
    <citation type="submission" date="2023-12" db="EMBL/GenBank/DDBJ databases">
        <title>Amycolatopsis sp. V23-08.</title>
        <authorList>
            <person name="Somphong A."/>
        </authorList>
    </citation>
    <scope>NUCLEOTIDE SEQUENCE [LARGE SCALE GENOMIC DNA]</scope>
    <source>
        <strain evidence="3 4">V23-08</strain>
    </source>
</reference>
<feature type="transmembrane region" description="Helical" evidence="2">
    <location>
        <begin position="316"/>
        <end position="339"/>
    </location>
</feature>
<evidence type="ECO:0000313" key="3">
    <source>
        <dbReference type="EMBL" id="MEA5362638.1"/>
    </source>
</evidence>
<keyword evidence="2" id="KW-0812">Transmembrane</keyword>
<keyword evidence="2" id="KW-0472">Membrane</keyword>
<evidence type="ECO:0000313" key="4">
    <source>
        <dbReference type="Proteomes" id="UP001304298"/>
    </source>
</evidence>
<feature type="region of interest" description="Disordered" evidence="1">
    <location>
        <begin position="377"/>
        <end position="400"/>
    </location>
</feature>
<feature type="transmembrane region" description="Helical" evidence="2">
    <location>
        <begin position="55"/>
        <end position="74"/>
    </location>
</feature>
<comment type="caution">
    <text evidence="3">The sequence shown here is derived from an EMBL/GenBank/DDBJ whole genome shotgun (WGS) entry which is preliminary data.</text>
</comment>
<feature type="transmembrane region" description="Helical" evidence="2">
    <location>
        <begin position="131"/>
        <end position="150"/>
    </location>
</feature>
<name>A0ABU5R8U9_9PSEU</name>
<evidence type="ECO:0000256" key="2">
    <source>
        <dbReference type="SAM" id="Phobius"/>
    </source>
</evidence>
<keyword evidence="4" id="KW-1185">Reference proteome</keyword>
<feature type="transmembrane region" description="Helical" evidence="2">
    <location>
        <begin position="105"/>
        <end position="124"/>
    </location>
</feature>
<feature type="transmembrane region" description="Helical" evidence="2">
    <location>
        <begin position="266"/>
        <end position="289"/>
    </location>
</feature>
<protein>
    <submittedName>
        <fullName evidence="3">Uncharacterized protein</fullName>
    </submittedName>
</protein>
<sequence>MLSVRALRRSGFGEVCPEALHDQANAGRMFSGSVAAATVIGLVGSTMLLGGFGPFAAVGLVAGGIAVVLLLSLVGLLTPTLDLLILLSLWLAAGVVLVADHRGAALMVTHLMPVAVTFVGRWSLRALELALRVPLFVPAALVIVTAPLLTEDPWHFVAAAKGRLALLALLTIVPLLALVLVRLRRVRVRKVFERAAVTVAENADAAVARGVVILHSRCLTRESWPDSRKLDRYQRQAFAPNALRGTAADLAELVASGFRRQCAVRLCTLLLGVLAITFALIYTLAVAAMPVQLAEAWSGTRMSYVVLEELGLQLPLWPYAGVAVLFAVVAAVGFLAFAITEETYTTSLVDAVHGTLAEKLIVVGAPYLFHGRGPSTSAAPAAPAEERPKKPMQVYGKRRR</sequence>